<accession>A0A1B5Z9G5</accession>
<feature type="compositionally biased region" description="Basic and acidic residues" evidence="1">
    <location>
        <begin position="111"/>
        <end position="123"/>
    </location>
</feature>
<feature type="non-terminal residue" evidence="2">
    <location>
        <position position="1"/>
    </location>
</feature>
<comment type="caution">
    <text evidence="2">The sequence shown here is derived from an EMBL/GenBank/DDBJ whole genome shotgun (WGS) entry which is preliminary data.</text>
</comment>
<reference evidence="3" key="1">
    <citation type="journal article" date="2017" name="Front. Plant Sci.">
        <title>Climate Clever Clovers: New Paradigm to Reduce the Environmental Footprint of Ruminants by Breeding Low Methanogenic Forages Utilizing Haplotype Variation.</title>
        <authorList>
            <person name="Kaur P."/>
            <person name="Appels R."/>
            <person name="Bayer P.E."/>
            <person name="Keeble-Gagnere G."/>
            <person name="Wang J."/>
            <person name="Hirakawa H."/>
            <person name="Shirasawa K."/>
            <person name="Vercoe P."/>
            <person name="Stefanova K."/>
            <person name="Durmic Z."/>
            <person name="Nichols P."/>
            <person name="Revell C."/>
            <person name="Isobe S.N."/>
            <person name="Edwards D."/>
            <person name="Erskine W."/>
        </authorList>
    </citation>
    <scope>NUCLEOTIDE SEQUENCE [LARGE SCALE GENOMIC DNA]</scope>
    <source>
        <strain evidence="3">cv. Daliak</strain>
    </source>
</reference>
<organism evidence="2 3">
    <name type="scientific">Trifolium subterraneum</name>
    <name type="common">Subterranean clover</name>
    <dbReference type="NCBI Taxonomy" id="3900"/>
    <lineage>
        <taxon>Eukaryota</taxon>
        <taxon>Viridiplantae</taxon>
        <taxon>Streptophyta</taxon>
        <taxon>Embryophyta</taxon>
        <taxon>Tracheophyta</taxon>
        <taxon>Spermatophyta</taxon>
        <taxon>Magnoliopsida</taxon>
        <taxon>eudicotyledons</taxon>
        <taxon>Gunneridae</taxon>
        <taxon>Pentapetalae</taxon>
        <taxon>rosids</taxon>
        <taxon>fabids</taxon>
        <taxon>Fabales</taxon>
        <taxon>Fabaceae</taxon>
        <taxon>Papilionoideae</taxon>
        <taxon>50 kb inversion clade</taxon>
        <taxon>NPAAA clade</taxon>
        <taxon>Hologalegina</taxon>
        <taxon>IRL clade</taxon>
        <taxon>Trifolieae</taxon>
        <taxon>Trifolium</taxon>
    </lineage>
</organism>
<sequence length="179" mass="20387">FQPQNPASKAINHAIKSKFQHPYENWTEVKADEAGWNQFWNGFREKVTWHRRHRAAIKSIFNKKAAKRLSGLLSDARKKIEKDPRNPPKWLVGGSSSTLVTKWGSPEYKEKCQRNKANRDTEQAKSSCIHTGGSRSAATLRIQFIKKYGSAPTFMEMNALMHKYADSGEWAGPRAEEVA</sequence>
<protein>
    <submittedName>
        <fullName evidence="2">Uncharacterized protein</fullName>
    </submittedName>
</protein>
<proteinExistence type="predicted"/>
<evidence type="ECO:0000313" key="3">
    <source>
        <dbReference type="Proteomes" id="UP000242715"/>
    </source>
</evidence>
<feature type="region of interest" description="Disordered" evidence="1">
    <location>
        <begin position="111"/>
        <end position="130"/>
    </location>
</feature>
<dbReference type="OrthoDB" id="1435387at2759"/>
<feature type="non-terminal residue" evidence="2">
    <location>
        <position position="179"/>
    </location>
</feature>
<dbReference type="InterPro" id="IPR004252">
    <property type="entry name" value="Probable_transposase_24"/>
</dbReference>
<dbReference type="Pfam" id="PF03004">
    <property type="entry name" value="Transposase_24"/>
    <property type="match status" value="1"/>
</dbReference>
<gene>
    <name evidence="2" type="ORF">TSUD_424750</name>
</gene>
<dbReference type="Proteomes" id="UP000242715">
    <property type="component" value="Unassembled WGS sequence"/>
</dbReference>
<dbReference type="EMBL" id="BCLP01051532">
    <property type="protein sequence ID" value="GAU10732.1"/>
    <property type="molecule type" value="Genomic_DNA"/>
</dbReference>
<dbReference type="AlphaFoldDB" id="A0A1B5Z9G5"/>
<evidence type="ECO:0000313" key="2">
    <source>
        <dbReference type="EMBL" id="GAU10732.1"/>
    </source>
</evidence>
<keyword evidence="3" id="KW-1185">Reference proteome</keyword>
<evidence type="ECO:0000256" key="1">
    <source>
        <dbReference type="SAM" id="MobiDB-lite"/>
    </source>
</evidence>
<name>A0A1B5Z9G5_TRISU</name>